<keyword evidence="2" id="KW-0732">Signal</keyword>
<dbReference type="PROSITE" id="PS51762">
    <property type="entry name" value="GH16_2"/>
    <property type="match status" value="1"/>
</dbReference>
<feature type="domain" description="GH16" evidence="3">
    <location>
        <begin position="44"/>
        <end position="309"/>
    </location>
</feature>
<dbReference type="Proteomes" id="UP000887566">
    <property type="component" value="Unplaced"/>
</dbReference>
<dbReference type="PANTHER" id="PTHR10963">
    <property type="entry name" value="GLYCOSYL HYDROLASE-RELATED"/>
    <property type="match status" value="1"/>
</dbReference>
<dbReference type="InterPro" id="IPR013320">
    <property type="entry name" value="ConA-like_dom_sf"/>
</dbReference>
<dbReference type="SUPFAM" id="SSF49899">
    <property type="entry name" value="Concanavalin A-like lectins/glucanases"/>
    <property type="match status" value="1"/>
</dbReference>
<dbReference type="GO" id="GO:0005975">
    <property type="term" value="P:carbohydrate metabolic process"/>
    <property type="evidence" value="ECO:0007669"/>
    <property type="project" value="InterPro"/>
</dbReference>
<dbReference type="Gene3D" id="2.60.120.200">
    <property type="match status" value="1"/>
</dbReference>
<organism evidence="4 5">
    <name type="scientific">Plectus sambesii</name>
    <dbReference type="NCBI Taxonomy" id="2011161"/>
    <lineage>
        <taxon>Eukaryota</taxon>
        <taxon>Metazoa</taxon>
        <taxon>Ecdysozoa</taxon>
        <taxon>Nematoda</taxon>
        <taxon>Chromadorea</taxon>
        <taxon>Plectida</taxon>
        <taxon>Plectina</taxon>
        <taxon>Plectoidea</taxon>
        <taxon>Plectidae</taxon>
        <taxon>Plectus</taxon>
    </lineage>
</organism>
<feature type="chain" id="PRO_5037390774" evidence="2">
    <location>
        <begin position="20"/>
        <end position="309"/>
    </location>
</feature>
<evidence type="ECO:0000256" key="2">
    <source>
        <dbReference type="SAM" id="SignalP"/>
    </source>
</evidence>
<dbReference type="InterPro" id="IPR050546">
    <property type="entry name" value="Glycosyl_Hydrlase_16"/>
</dbReference>
<reference evidence="5" key="1">
    <citation type="submission" date="2022-11" db="UniProtKB">
        <authorList>
            <consortium name="WormBaseParasite"/>
        </authorList>
    </citation>
    <scope>IDENTIFICATION</scope>
</reference>
<dbReference type="GO" id="GO:0004553">
    <property type="term" value="F:hydrolase activity, hydrolyzing O-glycosyl compounds"/>
    <property type="evidence" value="ECO:0007669"/>
    <property type="project" value="InterPro"/>
</dbReference>
<sequence length="309" mass="35188">MSAPLLVGCLSVLASVAVAQVPPYEASSPPPSAQWNEIWREDFDSFDNNPKTNTRWSFDLGNDWQNTTLGWGNGEYEYYTTNTKNVRSENGTLIIEAQVETTNKPQSSNGVVFDLTSARIATRGHESWGFNMRFIARAKLPTARTTWPAFWMLPEPLYPGDPAATWPRGGELDIMEHWATPMNMVASSTHCLSTDGQTRKDTTKQVLHDNGQTYYADYHTYELQLRSDRLDYFLDDQWIYGLVKDGCLNSGIAWPWENRNFHILLNLALIEYGFDYQHNKQEIIDALNQAAPVTKQFIVDYISVQSLVQ</sequence>
<dbReference type="PANTHER" id="PTHR10963:SF55">
    <property type="entry name" value="GLYCOSIDE HYDROLASE FAMILY 16 PROTEIN"/>
    <property type="match status" value="1"/>
</dbReference>
<evidence type="ECO:0000256" key="1">
    <source>
        <dbReference type="ARBA" id="ARBA00006865"/>
    </source>
</evidence>
<keyword evidence="4" id="KW-1185">Reference proteome</keyword>
<evidence type="ECO:0000259" key="3">
    <source>
        <dbReference type="PROSITE" id="PS51762"/>
    </source>
</evidence>
<dbReference type="CDD" id="cd08023">
    <property type="entry name" value="GH16_laminarinase_like"/>
    <property type="match status" value="1"/>
</dbReference>
<feature type="signal peptide" evidence="2">
    <location>
        <begin position="1"/>
        <end position="19"/>
    </location>
</feature>
<dbReference type="Pfam" id="PF26113">
    <property type="entry name" value="GH16_XgeA"/>
    <property type="match status" value="1"/>
</dbReference>
<evidence type="ECO:0000313" key="5">
    <source>
        <dbReference type="WBParaSite" id="PSAMB.scaffold7090size8249.g29576.t1"/>
    </source>
</evidence>
<dbReference type="InterPro" id="IPR000757">
    <property type="entry name" value="Beta-glucanase-like"/>
</dbReference>
<accession>A0A914XAC3</accession>
<comment type="similarity">
    <text evidence="1">Belongs to the glycosyl hydrolase 16 family.</text>
</comment>
<evidence type="ECO:0000313" key="4">
    <source>
        <dbReference type="Proteomes" id="UP000887566"/>
    </source>
</evidence>
<proteinExistence type="inferred from homology"/>
<dbReference type="AlphaFoldDB" id="A0A914XAC3"/>
<protein>
    <submittedName>
        <fullName evidence="5">GH16 domain-containing protein</fullName>
    </submittedName>
</protein>
<name>A0A914XAC3_9BILA</name>
<dbReference type="WBParaSite" id="PSAMB.scaffold7090size8249.g29576.t1">
    <property type="protein sequence ID" value="PSAMB.scaffold7090size8249.g29576.t1"/>
    <property type="gene ID" value="PSAMB.scaffold7090size8249.g29576"/>
</dbReference>